<dbReference type="AlphaFoldDB" id="A0A3E4QN87"/>
<comment type="caution">
    <text evidence="1">The sequence shown here is derived from an EMBL/GenBank/DDBJ whole genome shotgun (WGS) entry which is preliminary data.</text>
</comment>
<evidence type="ECO:0000313" key="2">
    <source>
        <dbReference type="Proteomes" id="UP000260943"/>
    </source>
</evidence>
<dbReference type="EMBL" id="QSRJ01000019">
    <property type="protein sequence ID" value="RGL07148.1"/>
    <property type="molecule type" value="Genomic_DNA"/>
</dbReference>
<evidence type="ECO:0000313" key="1">
    <source>
        <dbReference type="EMBL" id="RGL07148.1"/>
    </source>
</evidence>
<name>A0A3E4QN87_9ACTN</name>
<organism evidence="1 2">
    <name type="scientific">Collinsella tanakaei</name>
    <dbReference type="NCBI Taxonomy" id="626935"/>
    <lineage>
        <taxon>Bacteria</taxon>
        <taxon>Bacillati</taxon>
        <taxon>Actinomycetota</taxon>
        <taxon>Coriobacteriia</taxon>
        <taxon>Coriobacteriales</taxon>
        <taxon>Coriobacteriaceae</taxon>
        <taxon>Collinsella</taxon>
    </lineage>
</organism>
<protein>
    <submittedName>
        <fullName evidence="1">MarR family transcriptional regulator</fullName>
    </submittedName>
</protein>
<proteinExistence type="predicted"/>
<sequence>MNEPEGEWAMEHMPSYLFSLPLVFLPEEVAAAVPKRLSESFSLRAVRLGDSQEFIVAIACARPTLLTVRSLVRAVSKVDSRHVAIYSPYLDGNMMKALSCEGVAYIRDDGNVFLPFLGVAASPVPQGRATKPLSPHAQRIVLNVITGRWDGMSAGELAETMGLSRSTITNCLAEIEAILPSSISTEWRKRIVRNPGMSKDELLAEFEPYFVSPVRGRKLLKGRGALNPLKRNGALLCGESALPYYSDLAHDTGILRLALYRKDIAAVMTETGEDWIEANWFEAPDIIVEEWSYGIDGASEASVASREFKMLDAIGLYAEMRGEGQDDVRLLDAVSQLREEACR</sequence>
<dbReference type="Proteomes" id="UP000260943">
    <property type="component" value="Unassembled WGS sequence"/>
</dbReference>
<reference evidence="1 2" key="1">
    <citation type="submission" date="2018-08" db="EMBL/GenBank/DDBJ databases">
        <title>A genome reference for cultivated species of the human gut microbiota.</title>
        <authorList>
            <person name="Zou Y."/>
            <person name="Xue W."/>
            <person name="Luo G."/>
        </authorList>
    </citation>
    <scope>NUCLEOTIDE SEQUENCE [LARGE SCALE GENOMIC DNA]</scope>
    <source>
        <strain evidence="1 2">TF08-14</strain>
    </source>
</reference>
<accession>A0A3E4QN87</accession>
<gene>
    <name evidence="1" type="ORF">DXC81_10850</name>
</gene>
<dbReference type="RefSeq" id="WP_117680407.1">
    <property type="nucleotide sequence ID" value="NZ_QSRJ01000019.1"/>
</dbReference>